<name>A0A9P4YW99_9HYPO</name>
<dbReference type="InterPro" id="IPR049734">
    <property type="entry name" value="NudC-like_C"/>
</dbReference>
<keyword evidence="6" id="KW-0378">Hydrolase</keyword>
<evidence type="ECO:0000256" key="6">
    <source>
        <dbReference type="ARBA" id="ARBA00022801"/>
    </source>
</evidence>
<dbReference type="OrthoDB" id="10249612at2759"/>
<evidence type="ECO:0000313" key="12">
    <source>
        <dbReference type="EMBL" id="KAF4123190.1"/>
    </source>
</evidence>
<comment type="cofactor">
    <cofactor evidence="1">
        <name>Mg(2+)</name>
        <dbReference type="ChEBI" id="CHEBI:18420"/>
    </cofactor>
</comment>
<dbReference type="EC" id="3.6.1.22" evidence="4"/>
<dbReference type="Proteomes" id="UP000749293">
    <property type="component" value="Unassembled WGS sequence"/>
</dbReference>
<dbReference type="AlphaFoldDB" id="A0A9P4YW99"/>
<evidence type="ECO:0000256" key="1">
    <source>
        <dbReference type="ARBA" id="ARBA00001946"/>
    </source>
</evidence>
<dbReference type="GO" id="GO:0035529">
    <property type="term" value="F:NADH pyrophosphatase activity"/>
    <property type="evidence" value="ECO:0007669"/>
    <property type="project" value="TreeGrafter"/>
</dbReference>
<dbReference type="SUPFAM" id="SSF55811">
    <property type="entry name" value="Nudix"/>
    <property type="match status" value="1"/>
</dbReference>
<evidence type="ECO:0000256" key="8">
    <source>
        <dbReference type="ARBA" id="ARBA00023027"/>
    </source>
</evidence>
<dbReference type="EMBL" id="JAANYQ010000007">
    <property type="protein sequence ID" value="KAF4123190.1"/>
    <property type="molecule type" value="Genomic_DNA"/>
</dbReference>
<keyword evidence="7" id="KW-0460">Magnesium</keyword>
<comment type="catalytic activity">
    <reaction evidence="9">
        <text>a 5'-end NAD(+)-phospho-ribonucleoside in mRNA + H2O = a 5'-end phospho-adenosine-phospho-ribonucleoside in mRNA + beta-nicotinamide D-ribonucleotide + 2 H(+)</text>
        <dbReference type="Rhea" id="RHEA:60876"/>
        <dbReference type="Rhea" id="RHEA-COMP:15698"/>
        <dbReference type="Rhea" id="RHEA-COMP:15719"/>
        <dbReference type="ChEBI" id="CHEBI:14649"/>
        <dbReference type="ChEBI" id="CHEBI:15377"/>
        <dbReference type="ChEBI" id="CHEBI:15378"/>
        <dbReference type="ChEBI" id="CHEBI:144029"/>
        <dbReference type="ChEBI" id="CHEBI:144051"/>
    </reaction>
    <physiologicalReaction direction="left-to-right" evidence="9">
        <dbReference type="Rhea" id="RHEA:60877"/>
    </physiologicalReaction>
</comment>
<evidence type="ECO:0000259" key="11">
    <source>
        <dbReference type="PROSITE" id="PS51462"/>
    </source>
</evidence>
<dbReference type="GO" id="GO:0005829">
    <property type="term" value="C:cytosol"/>
    <property type="evidence" value="ECO:0007669"/>
    <property type="project" value="TreeGrafter"/>
</dbReference>
<dbReference type="InterPro" id="IPR020084">
    <property type="entry name" value="NUDIX_hydrolase_CS"/>
</dbReference>
<evidence type="ECO:0000256" key="4">
    <source>
        <dbReference type="ARBA" id="ARBA00012381"/>
    </source>
</evidence>
<evidence type="ECO:0000256" key="2">
    <source>
        <dbReference type="ARBA" id="ARBA00001947"/>
    </source>
</evidence>
<dbReference type="InterPro" id="IPR000086">
    <property type="entry name" value="NUDIX_hydrolase_dom"/>
</dbReference>
<dbReference type="InterPro" id="IPR015797">
    <property type="entry name" value="NUDIX_hydrolase-like_dom_sf"/>
</dbReference>
<evidence type="ECO:0000256" key="7">
    <source>
        <dbReference type="ARBA" id="ARBA00022842"/>
    </source>
</evidence>
<dbReference type="GO" id="GO:0046872">
    <property type="term" value="F:metal ion binding"/>
    <property type="evidence" value="ECO:0007669"/>
    <property type="project" value="UniProtKB-KW"/>
</dbReference>
<dbReference type="FunFam" id="3.90.79.10:FF:000042">
    <property type="entry name" value="Probable NADH pyrophosphatase"/>
    <property type="match status" value="1"/>
</dbReference>
<dbReference type="Gene3D" id="3.90.79.10">
    <property type="entry name" value="Nucleoside Triphosphate Pyrophosphohydrolase"/>
    <property type="match status" value="1"/>
</dbReference>
<dbReference type="Pfam" id="PF00293">
    <property type="entry name" value="NUDIX"/>
    <property type="match status" value="1"/>
</dbReference>
<keyword evidence="5" id="KW-0479">Metal-binding</keyword>
<dbReference type="GO" id="GO:0005777">
    <property type="term" value="C:peroxisome"/>
    <property type="evidence" value="ECO:0007669"/>
    <property type="project" value="TreeGrafter"/>
</dbReference>
<evidence type="ECO:0000256" key="3">
    <source>
        <dbReference type="ARBA" id="ARBA00009595"/>
    </source>
</evidence>
<dbReference type="PANTHER" id="PTHR42904">
    <property type="entry name" value="NUDIX HYDROLASE, NUDC SUBFAMILY"/>
    <property type="match status" value="1"/>
</dbReference>
<dbReference type="PROSITE" id="PS00893">
    <property type="entry name" value="NUDIX_BOX"/>
    <property type="match status" value="1"/>
</dbReference>
<dbReference type="GO" id="GO:0006742">
    <property type="term" value="P:NADP+ catabolic process"/>
    <property type="evidence" value="ECO:0007669"/>
    <property type="project" value="TreeGrafter"/>
</dbReference>
<dbReference type="RefSeq" id="XP_035321842.1">
    <property type="nucleotide sequence ID" value="XM_035468708.1"/>
</dbReference>
<accession>A0A9P4YW99</accession>
<dbReference type="GeneID" id="55972963"/>
<dbReference type="NCBIfam" id="NF001299">
    <property type="entry name" value="PRK00241.1"/>
    <property type="match status" value="1"/>
</dbReference>
<feature type="region of interest" description="Disordered" evidence="10">
    <location>
        <begin position="215"/>
        <end position="239"/>
    </location>
</feature>
<comment type="caution">
    <text evidence="12">The sequence shown here is derived from an EMBL/GenBank/DDBJ whole genome shotgun (WGS) entry which is preliminary data.</text>
</comment>
<keyword evidence="8" id="KW-0520">NAD</keyword>
<reference evidence="12" key="1">
    <citation type="submission" date="2020-03" db="EMBL/GenBank/DDBJ databases">
        <title>Site-based positive gene gene selection in Geosmithia morbida across the United States reveals a broad range of putative effectors and factors for local host and environmental adapation.</title>
        <authorList>
            <person name="Onufrak A."/>
            <person name="Murdoch R.W."/>
            <person name="Gazis R."/>
            <person name="Huff M."/>
            <person name="Staton M."/>
            <person name="Klingeman W."/>
            <person name="Hadziabdic D."/>
        </authorList>
    </citation>
    <scope>NUCLEOTIDE SEQUENCE</scope>
    <source>
        <strain evidence="12">1262</strain>
    </source>
</reference>
<evidence type="ECO:0000256" key="9">
    <source>
        <dbReference type="ARBA" id="ARBA00023679"/>
    </source>
</evidence>
<gene>
    <name evidence="12" type="ORF">GMORB2_6740</name>
</gene>
<dbReference type="PANTHER" id="PTHR42904:SF6">
    <property type="entry name" value="NAD-CAPPED RNA HYDROLASE NUDT12"/>
    <property type="match status" value="1"/>
</dbReference>
<dbReference type="InterPro" id="IPR050241">
    <property type="entry name" value="NAD-cap_RNA_hydrolase_NudC"/>
</dbReference>
<dbReference type="InterPro" id="IPR015376">
    <property type="entry name" value="Znr_NADH_PPase"/>
</dbReference>
<dbReference type="GO" id="GO:0019677">
    <property type="term" value="P:NAD+ catabolic process"/>
    <property type="evidence" value="ECO:0007669"/>
    <property type="project" value="TreeGrafter"/>
</dbReference>
<comment type="cofactor">
    <cofactor evidence="2">
        <name>Zn(2+)</name>
        <dbReference type="ChEBI" id="CHEBI:29105"/>
    </cofactor>
</comment>
<dbReference type="Pfam" id="PF09296">
    <property type="entry name" value="NUDIX-like"/>
    <property type="match status" value="1"/>
</dbReference>
<organism evidence="12 13">
    <name type="scientific">Geosmithia morbida</name>
    <dbReference type="NCBI Taxonomy" id="1094350"/>
    <lineage>
        <taxon>Eukaryota</taxon>
        <taxon>Fungi</taxon>
        <taxon>Dikarya</taxon>
        <taxon>Ascomycota</taxon>
        <taxon>Pezizomycotina</taxon>
        <taxon>Sordariomycetes</taxon>
        <taxon>Hypocreomycetidae</taxon>
        <taxon>Hypocreales</taxon>
        <taxon>Bionectriaceae</taxon>
        <taxon>Geosmithia</taxon>
    </lineage>
</organism>
<dbReference type="InterPro" id="IPR015375">
    <property type="entry name" value="NADH_PPase-like_N"/>
</dbReference>
<comment type="similarity">
    <text evidence="3">Belongs to the Nudix hydrolase family. NudC subfamily.</text>
</comment>
<dbReference type="PROSITE" id="PS51462">
    <property type="entry name" value="NUDIX"/>
    <property type="match status" value="1"/>
</dbReference>
<dbReference type="CDD" id="cd03429">
    <property type="entry name" value="NUDIX_NADH_pyrophosphatase_Nudt13"/>
    <property type="match status" value="1"/>
</dbReference>
<evidence type="ECO:0000256" key="10">
    <source>
        <dbReference type="SAM" id="MobiDB-lite"/>
    </source>
</evidence>
<dbReference type="Pfam" id="PF09297">
    <property type="entry name" value="Zn_ribbon_NUD"/>
    <property type="match status" value="1"/>
</dbReference>
<evidence type="ECO:0000256" key="5">
    <source>
        <dbReference type="ARBA" id="ARBA00022723"/>
    </source>
</evidence>
<keyword evidence="13" id="KW-1185">Reference proteome</keyword>
<proteinExistence type="inferred from homology"/>
<sequence length="411" mass="45030">MSNLPLMPEVPFLANDESMLTRRFGKEVVNYYSGSTLNRYSFLRSDSVFLSGAVRSPAARFVVLHTLNPLAVDRTRLAHLELSDVRALIGPNPFSLTEEESDRQFDSSKRSPLVVFLGLFAGQGSSTDDIPTADHGVVRGDPFFAIDATPRPPYEDAANALIESQEEKGNTIQTNPRAMSLNSEAAAMYAQSRSMIDWNNRNSFCAGCGNPTKPSQAGYKRVCPPRDAAASPPERPDCPTRHGVSNLCFPRTDPTMIAAVVSADGQRVLLGRSPRFPPDWYSTLAGFLEPGESMEEAVRREVWEEAGVRVGRVVIHSTQPWPYPASLMIGAIAQALPGGEDINLNDRELEDAKWYTMDELRKALGDRSWPLGQHAPRQHVPGELGLPPSQAIANQLLTAVANGFLTTIPKM</sequence>
<evidence type="ECO:0000313" key="13">
    <source>
        <dbReference type="Proteomes" id="UP000749293"/>
    </source>
</evidence>
<protein>
    <recommendedName>
        <fullName evidence="4">NAD(+) diphosphatase</fullName>
        <ecNumber evidence="4">3.6.1.22</ecNumber>
    </recommendedName>
</protein>
<feature type="domain" description="Nudix hydrolase" evidence="11">
    <location>
        <begin position="250"/>
        <end position="377"/>
    </location>
</feature>
<dbReference type="Gene3D" id="3.90.79.20">
    <property type="match status" value="1"/>
</dbReference>